<keyword evidence="1" id="KW-0812">Transmembrane</keyword>
<dbReference type="AlphaFoldDB" id="A0A7V0Z6U7"/>
<organism evidence="2">
    <name type="scientific">candidate division WOR-3 bacterium</name>
    <dbReference type="NCBI Taxonomy" id="2052148"/>
    <lineage>
        <taxon>Bacteria</taxon>
        <taxon>Bacteria division WOR-3</taxon>
    </lineage>
</organism>
<accession>A0A7V0Z6U7</accession>
<name>A0A7V0Z6U7_UNCW3</name>
<dbReference type="EMBL" id="DSKY01000021">
    <property type="protein sequence ID" value="HDY59629.1"/>
    <property type="molecule type" value="Genomic_DNA"/>
</dbReference>
<evidence type="ECO:0008006" key="3">
    <source>
        <dbReference type="Google" id="ProtNLM"/>
    </source>
</evidence>
<feature type="transmembrane region" description="Helical" evidence="1">
    <location>
        <begin position="20"/>
        <end position="42"/>
    </location>
</feature>
<evidence type="ECO:0000256" key="1">
    <source>
        <dbReference type="SAM" id="Phobius"/>
    </source>
</evidence>
<gene>
    <name evidence="2" type="ORF">ENP86_08785</name>
</gene>
<sequence>MKKDRRRSLIVNRLQYRMVFHAFGLVLGVSIILILLLFILIFDANQIFAPNRNYILPVLIFIAVAIVLYYISYMTLLKLSNRIYGPLYRLANYMKKLSDGIETGEIKFRKGDVVNGIQEIYNELCHSLTKTLHYDYNELVNTFSQLEDILDRIHNKSIGEDELYTSLEKICERLADALDLTSDVIHQEDKNR</sequence>
<proteinExistence type="predicted"/>
<evidence type="ECO:0000313" key="2">
    <source>
        <dbReference type="EMBL" id="HDY59629.1"/>
    </source>
</evidence>
<keyword evidence="1" id="KW-1133">Transmembrane helix</keyword>
<reference evidence="2" key="1">
    <citation type="journal article" date="2020" name="mSystems">
        <title>Genome- and Community-Level Interaction Insights into Carbon Utilization and Element Cycling Functions of Hydrothermarchaeota in Hydrothermal Sediment.</title>
        <authorList>
            <person name="Zhou Z."/>
            <person name="Liu Y."/>
            <person name="Xu W."/>
            <person name="Pan J."/>
            <person name="Luo Z.H."/>
            <person name="Li M."/>
        </authorList>
    </citation>
    <scope>NUCLEOTIDE SEQUENCE [LARGE SCALE GENOMIC DNA]</scope>
    <source>
        <strain evidence="2">SpSt-258</strain>
    </source>
</reference>
<feature type="transmembrane region" description="Helical" evidence="1">
    <location>
        <begin position="54"/>
        <end position="72"/>
    </location>
</feature>
<comment type="caution">
    <text evidence="2">The sequence shown here is derived from an EMBL/GenBank/DDBJ whole genome shotgun (WGS) entry which is preliminary data.</text>
</comment>
<keyword evidence="1" id="KW-0472">Membrane</keyword>
<protein>
    <recommendedName>
        <fullName evidence="3">HAMP domain-containing protein</fullName>
    </recommendedName>
</protein>